<keyword evidence="1" id="KW-0812">Transmembrane</keyword>
<keyword evidence="1" id="KW-0472">Membrane</keyword>
<dbReference type="AlphaFoldDB" id="A0A137NP93"/>
<feature type="transmembrane region" description="Helical" evidence="1">
    <location>
        <begin position="182"/>
        <end position="204"/>
    </location>
</feature>
<reference evidence="2 3" key="1">
    <citation type="journal article" date="2015" name="Genome Biol. Evol.">
        <title>Phylogenomic analyses indicate that early fungi evolved digesting cell walls of algal ancestors of land plants.</title>
        <authorList>
            <person name="Chang Y."/>
            <person name="Wang S."/>
            <person name="Sekimoto S."/>
            <person name="Aerts A.L."/>
            <person name="Choi C."/>
            <person name="Clum A."/>
            <person name="LaButti K.M."/>
            <person name="Lindquist E.A."/>
            <person name="Yee Ngan C."/>
            <person name="Ohm R.A."/>
            <person name="Salamov A.A."/>
            <person name="Grigoriev I.V."/>
            <person name="Spatafora J.W."/>
            <person name="Berbee M.L."/>
        </authorList>
    </citation>
    <scope>NUCLEOTIDE SEQUENCE [LARGE SCALE GENOMIC DNA]</scope>
    <source>
        <strain evidence="2 3">NRRL 28638</strain>
    </source>
</reference>
<feature type="transmembrane region" description="Helical" evidence="1">
    <location>
        <begin position="43"/>
        <end position="66"/>
    </location>
</feature>
<keyword evidence="1" id="KW-1133">Transmembrane helix</keyword>
<keyword evidence="3" id="KW-1185">Reference proteome</keyword>
<proteinExistence type="predicted"/>
<organism evidence="2 3">
    <name type="scientific">Conidiobolus coronatus (strain ATCC 28846 / CBS 209.66 / NRRL 28638)</name>
    <name type="common">Delacroixia coronata</name>
    <dbReference type="NCBI Taxonomy" id="796925"/>
    <lineage>
        <taxon>Eukaryota</taxon>
        <taxon>Fungi</taxon>
        <taxon>Fungi incertae sedis</taxon>
        <taxon>Zoopagomycota</taxon>
        <taxon>Entomophthoromycotina</taxon>
        <taxon>Entomophthoromycetes</taxon>
        <taxon>Entomophthorales</taxon>
        <taxon>Ancylistaceae</taxon>
        <taxon>Conidiobolus</taxon>
    </lineage>
</organism>
<gene>
    <name evidence="2" type="ORF">CONCODRAFT_14309</name>
</gene>
<dbReference type="Proteomes" id="UP000070444">
    <property type="component" value="Unassembled WGS sequence"/>
</dbReference>
<evidence type="ECO:0000313" key="3">
    <source>
        <dbReference type="Proteomes" id="UP000070444"/>
    </source>
</evidence>
<evidence type="ECO:0000313" key="2">
    <source>
        <dbReference type="EMBL" id="KXN64553.1"/>
    </source>
</evidence>
<sequence length="248" mass="29328">MDVDQATIIFNVASIAFCTTLLINSLAYFYVLNMKDIDRVNVILQFIGLMNCIIFELGLILINLGYLEDLPAFEGFIIDIPWLIYSNCYFIVFYRQSDILLPRKLFYFCWFYLILINGVGCYDTYLYYMEYVVSQDDYYDLANLIDFTLSLMFLFIEFIINSYIIIRVFSKVRHQSNPYYKVLVAKLCSVLFLYFCLDVILMSLDITNNQMYACFFWGINYGFKIQMETLCLGKIREVIIIMESYQNA</sequence>
<evidence type="ECO:0008006" key="4">
    <source>
        <dbReference type="Google" id="ProtNLM"/>
    </source>
</evidence>
<feature type="transmembrane region" description="Helical" evidence="1">
    <location>
        <begin position="72"/>
        <end position="93"/>
    </location>
</feature>
<feature type="transmembrane region" description="Helical" evidence="1">
    <location>
        <begin position="6"/>
        <end position="31"/>
    </location>
</feature>
<feature type="transmembrane region" description="Helical" evidence="1">
    <location>
        <begin position="148"/>
        <end position="170"/>
    </location>
</feature>
<dbReference type="EMBL" id="KQ965450">
    <property type="protein sequence ID" value="KXN64553.1"/>
    <property type="molecule type" value="Genomic_DNA"/>
</dbReference>
<accession>A0A137NP93</accession>
<feature type="transmembrane region" description="Helical" evidence="1">
    <location>
        <begin position="105"/>
        <end position="128"/>
    </location>
</feature>
<evidence type="ECO:0000256" key="1">
    <source>
        <dbReference type="SAM" id="Phobius"/>
    </source>
</evidence>
<name>A0A137NP93_CONC2</name>
<protein>
    <recommendedName>
        <fullName evidence="4">G-protein coupled receptors family 1 profile domain-containing protein</fullName>
    </recommendedName>
</protein>